<dbReference type="KEGG" id="sast:CD934_14555"/>
<feature type="region of interest" description="Disordered" evidence="1">
    <location>
        <begin position="1"/>
        <end position="20"/>
    </location>
</feature>
<reference evidence="3 4" key="1">
    <citation type="submission" date="2017-07" db="EMBL/GenBank/DDBJ databases">
        <title>The Complete Genome of Streptomyces asterosporus-ZSY.</title>
        <authorList>
            <person name="Zhang S."/>
        </authorList>
    </citation>
    <scope>NUCLEOTIDE SEQUENCE [LARGE SCALE GENOMIC DNA]</scope>
    <source>
        <strain evidence="3 4">DSM 41452</strain>
    </source>
</reference>
<dbReference type="AlphaFoldDB" id="A0A514JR06"/>
<feature type="domain" description="STAS" evidence="2">
    <location>
        <begin position="20"/>
        <end position="121"/>
    </location>
</feature>
<evidence type="ECO:0000256" key="1">
    <source>
        <dbReference type="SAM" id="MobiDB-lite"/>
    </source>
</evidence>
<accession>A0A514JR06</accession>
<dbReference type="PROSITE" id="PS50801">
    <property type="entry name" value="STAS"/>
    <property type="match status" value="1"/>
</dbReference>
<protein>
    <submittedName>
        <fullName evidence="3">Anti-anti-sigma factor</fullName>
    </submittedName>
</protein>
<evidence type="ECO:0000313" key="4">
    <source>
        <dbReference type="Proteomes" id="UP000316215"/>
    </source>
</evidence>
<evidence type="ECO:0000313" key="3">
    <source>
        <dbReference type="EMBL" id="QDI69784.1"/>
    </source>
</evidence>
<dbReference type="CDD" id="cd07043">
    <property type="entry name" value="STAS_anti-anti-sigma_factors"/>
    <property type="match status" value="1"/>
</dbReference>
<dbReference type="PANTHER" id="PTHR33495:SF13">
    <property type="entry name" value="ANTI-SIGMA-F FACTOR ANTAGONIST RSFB"/>
    <property type="match status" value="1"/>
</dbReference>
<dbReference type="Pfam" id="PF01740">
    <property type="entry name" value="STAS"/>
    <property type="match status" value="1"/>
</dbReference>
<dbReference type="InterPro" id="IPR036513">
    <property type="entry name" value="STAS_dom_sf"/>
</dbReference>
<dbReference type="Gene3D" id="3.30.750.24">
    <property type="entry name" value="STAS domain"/>
    <property type="match status" value="1"/>
</dbReference>
<dbReference type="GO" id="GO:0043856">
    <property type="term" value="F:anti-sigma factor antagonist activity"/>
    <property type="evidence" value="ECO:0007669"/>
    <property type="project" value="TreeGrafter"/>
</dbReference>
<gene>
    <name evidence="3" type="ORF">CD934_14555</name>
</gene>
<dbReference type="Proteomes" id="UP000316215">
    <property type="component" value="Chromosome"/>
</dbReference>
<keyword evidence="4" id="KW-1185">Reference proteome</keyword>
<dbReference type="InterPro" id="IPR002645">
    <property type="entry name" value="STAS_dom"/>
</dbReference>
<feature type="compositionally biased region" description="Pro residues" evidence="1">
    <location>
        <begin position="1"/>
        <end position="16"/>
    </location>
</feature>
<dbReference type="EMBL" id="CP022310">
    <property type="protein sequence ID" value="QDI69784.1"/>
    <property type="molecule type" value="Genomic_DNA"/>
</dbReference>
<dbReference type="SUPFAM" id="SSF52091">
    <property type="entry name" value="SpoIIaa-like"/>
    <property type="match status" value="1"/>
</dbReference>
<name>A0A514JR06_9ACTN</name>
<proteinExistence type="predicted"/>
<organism evidence="3 4">
    <name type="scientific">Streptomyces calvus</name>
    <dbReference type="NCBI Taxonomy" id="67282"/>
    <lineage>
        <taxon>Bacteria</taxon>
        <taxon>Bacillati</taxon>
        <taxon>Actinomycetota</taxon>
        <taxon>Actinomycetes</taxon>
        <taxon>Kitasatosporales</taxon>
        <taxon>Streptomycetaceae</taxon>
        <taxon>Streptomyces</taxon>
    </lineage>
</organism>
<sequence length="121" mass="13325">MSTVPFLPPPSEPGAPPERVLLPFPPEVDFSNADGLLPLIMSQARPARGRRPRVVVLDLTTTRFMDSQGVRLINDVRHLLRPGTSVYVVARPESVASRVLELTGLRRDVPVYDNLDEAMAA</sequence>
<evidence type="ECO:0000259" key="2">
    <source>
        <dbReference type="PROSITE" id="PS50801"/>
    </source>
</evidence>
<dbReference type="PANTHER" id="PTHR33495">
    <property type="entry name" value="ANTI-SIGMA FACTOR ANTAGONIST TM_1081-RELATED-RELATED"/>
    <property type="match status" value="1"/>
</dbReference>